<feature type="domain" description="PAP-associated" evidence="8">
    <location>
        <begin position="476"/>
        <end position="525"/>
    </location>
</feature>
<dbReference type="GO" id="GO:0016779">
    <property type="term" value="F:nucleotidyltransferase activity"/>
    <property type="evidence" value="ECO:0007669"/>
    <property type="project" value="TreeGrafter"/>
</dbReference>
<dbReference type="AlphaFoldDB" id="A0A8T1EB95"/>
<evidence type="ECO:0000256" key="2">
    <source>
        <dbReference type="ARBA" id="ARBA00001946"/>
    </source>
</evidence>
<evidence type="ECO:0000259" key="9">
    <source>
        <dbReference type="Pfam" id="PF22600"/>
    </source>
</evidence>
<evidence type="ECO:0000256" key="6">
    <source>
        <dbReference type="ARBA" id="ARBA00022723"/>
    </source>
</evidence>
<evidence type="ECO:0000313" key="10">
    <source>
        <dbReference type="EMBL" id="KAG2949695.1"/>
    </source>
</evidence>
<proteinExistence type="predicted"/>
<keyword evidence="6" id="KW-0479">Metal-binding</keyword>
<accession>A0A8T1EB95</accession>
<dbReference type="CDD" id="cd05402">
    <property type="entry name" value="NT_PAP_TUTase"/>
    <property type="match status" value="1"/>
</dbReference>
<dbReference type="EMBL" id="RCMK01000085">
    <property type="protein sequence ID" value="KAG2949695.1"/>
    <property type="molecule type" value="Genomic_DNA"/>
</dbReference>
<feature type="domain" description="Poly(A) RNA polymerase mitochondrial-like central palm" evidence="9">
    <location>
        <begin position="211"/>
        <end position="402"/>
    </location>
</feature>
<dbReference type="PANTHER" id="PTHR12271">
    <property type="entry name" value="POLY A POLYMERASE CID PAP -RELATED"/>
    <property type="match status" value="1"/>
</dbReference>
<evidence type="ECO:0000256" key="1">
    <source>
        <dbReference type="ARBA" id="ARBA00001936"/>
    </source>
</evidence>
<dbReference type="InterPro" id="IPR002058">
    <property type="entry name" value="PAP_assoc"/>
</dbReference>
<evidence type="ECO:0000256" key="3">
    <source>
        <dbReference type="ARBA" id="ARBA00004496"/>
    </source>
</evidence>
<dbReference type="GO" id="GO:0031123">
    <property type="term" value="P:RNA 3'-end processing"/>
    <property type="evidence" value="ECO:0007669"/>
    <property type="project" value="TreeGrafter"/>
</dbReference>
<organism evidence="10 11">
    <name type="scientific">Phytophthora cactorum</name>
    <dbReference type="NCBI Taxonomy" id="29920"/>
    <lineage>
        <taxon>Eukaryota</taxon>
        <taxon>Sar</taxon>
        <taxon>Stramenopiles</taxon>
        <taxon>Oomycota</taxon>
        <taxon>Peronosporomycetes</taxon>
        <taxon>Peronosporales</taxon>
        <taxon>Peronosporaceae</taxon>
        <taxon>Phytophthora</taxon>
    </lineage>
</organism>
<dbReference type="GO" id="GO:0046872">
    <property type="term" value="F:metal ion binding"/>
    <property type="evidence" value="ECO:0007669"/>
    <property type="project" value="UniProtKB-KW"/>
</dbReference>
<dbReference type="SUPFAM" id="SSF81301">
    <property type="entry name" value="Nucleotidyltransferase"/>
    <property type="match status" value="1"/>
</dbReference>
<comment type="caution">
    <text evidence="10">The sequence shown here is derived from an EMBL/GenBank/DDBJ whole genome shotgun (WGS) entry which is preliminary data.</text>
</comment>
<dbReference type="VEuPathDB" id="FungiDB:PC110_g4642"/>
<comment type="subcellular location">
    <subcellularLocation>
        <location evidence="3">Cytoplasm</location>
    </subcellularLocation>
</comment>
<name>A0A8T1EB95_9STRA</name>
<evidence type="ECO:0000313" key="11">
    <source>
        <dbReference type="Proteomes" id="UP000736787"/>
    </source>
</evidence>
<dbReference type="InterPro" id="IPR054708">
    <property type="entry name" value="MTPAP-like_central"/>
</dbReference>
<sequence>MVSSYADAAWFKACEGYLVFCLWLLDRCYALSDVATPQSEKACHRVFLWFMLLLHVRRELGLGSEMFRIIEPPSLSVQEIIKYMGEKLLTLRLELQAESEDPNLGVGGKLERDVVAEVVEMATELLMSRATKEDKDALCQWLGILTLEGERLGDPLWEGQARDAADKACDRVGQFLELLDLYPSSQEEQKVEIPTISSEVEKLWTSELQQLQKLSSDEEEKRQELARGIEAFLRYDVGKWPECKVEVFGSSMSMFGSPDSDLDMCVLKDSSYLDNEFPGELQGFYYLKRLMERNVWDDHPAESCTDDKMDKLNKTYSQACAAVRRNYSSGDENAAFFDTQSILLVDALAIEYERFSKERKVAHARIPVLRFRYSRSGLDYKCDLCFDNELSVWNTRLLRAYASFDERARDLGIAVKHWAKQRGRECSPEPAGPTACADIPPVEHHNKSIAFCEDREIAKIYHEKSIHEGELVDKSLPTLLLVFFKFYTTQFDCINHVVAVRSPDYVVQKTELWGNKAKTCRLSIQERRAISVGCSILMLNESSLKSYAVDMNSSTVGRVFWKLFA</sequence>
<dbReference type="Gene3D" id="3.30.460.10">
    <property type="entry name" value="Beta Polymerase, domain 2"/>
    <property type="match status" value="1"/>
</dbReference>
<keyword evidence="5" id="KW-0808">Transferase</keyword>
<comment type="cofactor">
    <cofactor evidence="2">
        <name>Mg(2+)</name>
        <dbReference type="ChEBI" id="CHEBI:18420"/>
    </cofactor>
</comment>
<dbReference type="Proteomes" id="UP000736787">
    <property type="component" value="Unassembled WGS sequence"/>
</dbReference>
<evidence type="ECO:0000256" key="7">
    <source>
        <dbReference type="ARBA" id="ARBA00022842"/>
    </source>
</evidence>
<keyword evidence="7" id="KW-0460">Magnesium</keyword>
<gene>
    <name evidence="10" type="ORF">PC117_g5022</name>
</gene>
<dbReference type="GO" id="GO:0005737">
    <property type="term" value="C:cytoplasm"/>
    <property type="evidence" value="ECO:0007669"/>
    <property type="project" value="UniProtKB-SubCell"/>
</dbReference>
<evidence type="ECO:0008006" key="12">
    <source>
        <dbReference type="Google" id="ProtNLM"/>
    </source>
</evidence>
<dbReference type="InterPro" id="IPR043519">
    <property type="entry name" value="NT_sf"/>
</dbReference>
<dbReference type="SUPFAM" id="SSF81631">
    <property type="entry name" value="PAP/OAS1 substrate-binding domain"/>
    <property type="match status" value="1"/>
</dbReference>
<reference evidence="10" key="1">
    <citation type="submission" date="2018-10" db="EMBL/GenBank/DDBJ databases">
        <title>Effector identification in a new, highly contiguous assembly of the strawberry crown rot pathogen Phytophthora cactorum.</title>
        <authorList>
            <person name="Armitage A.D."/>
            <person name="Nellist C.F."/>
            <person name="Bates H."/>
            <person name="Vickerstaff R.J."/>
            <person name="Harrison R.J."/>
        </authorList>
    </citation>
    <scope>NUCLEOTIDE SEQUENCE</scope>
    <source>
        <strain evidence="10">4040</strain>
    </source>
</reference>
<protein>
    <recommendedName>
        <fullName evidence="12">PAP-associated domain-containing protein</fullName>
    </recommendedName>
</protein>
<evidence type="ECO:0000256" key="4">
    <source>
        <dbReference type="ARBA" id="ARBA00022490"/>
    </source>
</evidence>
<keyword evidence="4" id="KW-0963">Cytoplasm</keyword>
<dbReference type="Pfam" id="PF22600">
    <property type="entry name" value="MTPAP-like_central"/>
    <property type="match status" value="1"/>
</dbReference>
<evidence type="ECO:0000259" key="8">
    <source>
        <dbReference type="Pfam" id="PF03828"/>
    </source>
</evidence>
<dbReference type="PANTHER" id="PTHR12271:SF40">
    <property type="entry name" value="POLY(A) RNA POLYMERASE GLD2"/>
    <property type="match status" value="1"/>
</dbReference>
<evidence type="ECO:0000256" key="5">
    <source>
        <dbReference type="ARBA" id="ARBA00022679"/>
    </source>
</evidence>
<dbReference type="Pfam" id="PF03828">
    <property type="entry name" value="PAP_assoc"/>
    <property type="match status" value="1"/>
</dbReference>
<comment type="cofactor">
    <cofactor evidence="1">
        <name>Mn(2+)</name>
        <dbReference type="ChEBI" id="CHEBI:29035"/>
    </cofactor>
</comment>
<dbReference type="Gene3D" id="1.10.1410.10">
    <property type="match status" value="1"/>
</dbReference>